<protein>
    <submittedName>
        <fullName evidence="1">Uncharacterized protein</fullName>
    </submittedName>
</protein>
<evidence type="ECO:0000313" key="1">
    <source>
        <dbReference type="EMBL" id="PRY68592.1"/>
    </source>
</evidence>
<comment type="caution">
    <text evidence="1">The sequence shown here is derived from an EMBL/GenBank/DDBJ whole genome shotgun (WGS) entry which is preliminary data.</text>
</comment>
<name>A0A2T0VEQ2_9MICO</name>
<dbReference type="RefSeq" id="WP_106212158.1">
    <property type="nucleotide sequence ID" value="NZ_PVTL01000004.1"/>
</dbReference>
<proteinExistence type="predicted"/>
<organism evidence="1 2">
    <name type="scientific">Glaciihabitans tibetensis</name>
    <dbReference type="NCBI Taxonomy" id="1266600"/>
    <lineage>
        <taxon>Bacteria</taxon>
        <taxon>Bacillati</taxon>
        <taxon>Actinomycetota</taxon>
        <taxon>Actinomycetes</taxon>
        <taxon>Micrococcales</taxon>
        <taxon>Microbacteriaceae</taxon>
        <taxon>Glaciihabitans</taxon>
    </lineage>
</organism>
<gene>
    <name evidence="1" type="ORF">B0I08_104295</name>
</gene>
<keyword evidence="2" id="KW-1185">Reference proteome</keyword>
<evidence type="ECO:0000313" key="2">
    <source>
        <dbReference type="Proteomes" id="UP000237983"/>
    </source>
</evidence>
<dbReference type="EMBL" id="PVTL01000004">
    <property type="protein sequence ID" value="PRY68592.1"/>
    <property type="molecule type" value="Genomic_DNA"/>
</dbReference>
<reference evidence="1 2" key="1">
    <citation type="submission" date="2018-03" db="EMBL/GenBank/DDBJ databases">
        <title>Genomic Encyclopedia of Type Strains, Phase III (KMG-III): the genomes of soil and plant-associated and newly described type strains.</title>
        <authorList>
            <person name="Whitman W."/>
        </authorList>
    </citation>
    <scope>NUCLEOTIDE SEQUENCE [LARGE SCALE GENOMIC DNA]</scope>
    <source>
        <strain evidence="1 2">CGMCC 1.12484</strain>
    </source>
</reference>
<dbReference type="Proteomes" id="UP000237983">
    <property type="component" value="Unassembled WGS sequence"/>
</dbReference>
<dbReference type="AlphaFoldDB" id="A0A2T0VEQ2"/>
<sequence>MPAVVPSVAPITVARLVIGSSALSIVSSDGSVDELSYFDDDGAAAIAALTRALGAEPAVEHQTEHEEPGPFSIYDWDGIGISVADTVSTEPHMYKFIVQADAADLAGISIETSDAIQVGDAAAAVAAQYAGHLSKYQNDEGGTGFMARAEIVAAPNAPVTEGFEYNYAVELSAPDETGGIATITAPGANFLH</sequence>
<accession>A0A2T0VEQ2</accession>